<evidence type="ECO:0000256" key="12">
    <source>
        <dbReference type="ARBA" id="ARBA00023128"/>
    </source>
</evidence>
<evidence type="ECO:0000313" key="17">
    <source>
        <dbReference type="EMBL" id="BAJ08110.1"/>
    </source>
</evidence>
<keyword evidence="6 15" id="KW-0679">Respiratory chain</keyword>
<keyword evidence="5 15" id="KW-0813">Transport</keyword>
<evidence type="ECO:0000256" key="6">
    <source>
        <dbReference type="ARBA" id="ARBA00022660"/>
    </source>
</evidence>
<gene>
    <name evidence="17" type="primary">ND6</name>
</gene>
<evidence type="ECO:0000256" key="7">
    <source>
        <dbReference type="ARBA" id="ARBA00022692"/>
    </source>
</evidence>
<dbReference type="Pfam" id="PF00499">
    <property type="entry name" value="Oxidored_q3"/>
    <property type="match status" value="1"/>
</dbReference>
<feature type="transmembrane region" description="Helical" evidence="15">
    <location>
        <begin position="88"/>
        <end position="109"/>
    </location>
</feature>
<dbReference type="InterPro" id="IPR050269">
    <property type="entry name" value="ComplexI_Subunit6"/>
</dbReference>
<keyword evidence="15" id="KW-0830">Ubiquinone</keyword>
<dbReference type="EMBL" id="AB474917">
    <property type="protein sequence ID" value="BAJ08110.1"/>
    <property type="molecule type" value="Genomic_DNA"/>
</dbReference>
<accession>D6RS20</accession>
<dbReference type="PANTHER" id="PTHR11435:SF1">
    <property type="entry name" value="NADH-UBIQUINONE OXIDOREDUCTASE CHAIN 6"/>
    <property type="match status" value="1"/>
</dbReference>
<comment type="similarity">
    <text evidence="2 15">Belongs to the complex I subunit 6 family.</text>
</comment>
<evidence type="ECO:0000256" key="8">
    <source>
        <dbReference type="ARBA" id="ARBA00022967"/>
    </source>
</evidence>
<dbReference type="AlphaFoldDB" id="D6RS20"/>
<dbReference type="InterPro" id="IPR001457">
    <property type="entry name" value="NADH_UbQ/plastoQ_OxRdtase_su6"/>
</dbReference>
<evidence type="ECO:0000256" key="3">
    <source>
        <dbReference type="ARBA" id="ARBA00012944"/>
    </source>
</evidence>
<organism evidence="17">
    <name type="scientific">Kinyongia fischeri</name>
    <name type="common">Fischer's chameleon</name>
    <name type="synonym">Chamaeleo fischeri</name>
    <dbReference type="NCBI Taxonomy" id="414978"/>
    <lineage>
        <taxon>Eukaryota</taxon>
        <taxon>Metazoa</taxon>
        <taxon>Chordata</taxon>
        <taxon>Craniata</taxon>
        <taxon>Vertebrata</taxon>
        <taxon>Euteleostomi</taxon>
        <taxon>Lepidosauria</taxon>
        <taxon>Squamata</taxon>
        <taxon>Bifurcata</taxon>
        <taxon>Unidentata</taxon>
        <taxon>Episquamata</taxon>
        <taxon>Toxicofera</taxon>
        <taxon>Iguania</taxon>
        <taxon>Acrodonta</taxon>
        <taxon>Chamaeleonidae</taxon>
        <taxon>Kinyongia</taxon>
    </lineage>
</organism>
<evidence type="ECO:0000256" key="15">
    <source>
        <dbReference type="RuleBase" id="RU004430"/>
    </source>
</evidence>
<keyword evidence="7 15" id="KW-0812">Transmembrane</keyword>
<keyword evidence="16" id="KW-0732">Signal</keyword>
<name>D6RS20_KINFI</name>
<comment type="subcellular location">
    <subcellularLocation>
        <location evidence="1 15">Mitochondrion membrane</location>
        <topology evidence="1 15">Multi-pass membrane protein</topology>
    </subcellularLocation>
</comment>
<feature type="transmembrane region" description="Helical" evidence="15">
    <location>
        <begin position="43"/>
        <end position="67"/>
    </location>
</feature>
<protein>
    <recommendedName>
        <fullName evidence="4 15">NADH-ubiquinone oxidoreductase chain 6</fullName>
        <ecNumber evidence="3 15">7.1.1.2</ecNumber>
    </recommendedName>
</protein>
<keyword evidence="13 15" id="KW-0472">Membrane</keyword>
<evidence type="ECO:0000256" key="16">
    <source>
        <dbReference type="SAM" id="SignalP"/>
    </source>
</evidence>
<dbReference type="EC" id="7.1.1.2" evidence="3 15"/>
<evidence type="ECO:0000256" key="2">
    <source>
        <dbReference type="ARBA" id="ARBA00005698"/>
    </source>
</evidence>
<keyword evidence="12 15" id="KW-0496">Mitochondrion</keyword>
<geneLocation type="mitochondrion" evidence="17"/>
<keyword evidence="9 15" id="KW-0249">Electron transport</keyword>
<keyword evidence="11 15" id="KW-0520">NAD</keyword>
<evidence type="ECO:0000256" key="5">
    <source>
        <dbReference type="ARBA" id="ARBA00022448"/>
    </source>
</evidence>
<evidence type="ECO:0000256" key="11">
    <source>
        <dbReference type="ARBA" id="ARBA00023027"/>
    </source>
</evidence>
<keyword evidence="10 15" id="KW-1133">Transmembrane helix</keyword>
<keyword evidence="8 15" id="KW-1278">Translocase</keyword>
<evidence type="ECO:0000256" key="1">
    <source>
        <dbReference type="ARBA" id="ARBA00004225"/>
    </source>
</evidence>
<feature type="transmembrane region" description="Helical" evidence="15">
    <location>
        <begin position="129"/>
        <end position="156"/>
    </location>
</feature>
<dbReference type="GO" id="GO:0031966">
    <property type="term" value="C:mitochondrial membrane"/>
    <property type="evidence" value="ECO:0007669"/>
    <property type="project" value="UniProtKB-SubCell"/>
</dbReference>
<evidence type="ECO:0000256" key="13">
    <source>
        <dbReference type="ARBA" id="ARBA00023136"/>
    </source>
</evidence>
<evidence type="ECO:0000256" key="4">
    <source>
        <dbReference type="ARBA" id="ARBA00021095"/>
    </source>
</evidence>
<feature type="chain" id="PRO_5003087528" description="NADH-ubiquinone oxidoreductase chain 6" evidence="16">
    <location>
        <begin position="20"/>
        <end position="170"/>
    </location>
</feature>
<evidence type="ECO:0000256" key="9">
    <source>
        <dbReference type="ARBA" id="ARBA00022982"/>
    </source>
</evidence>
<sequence length="170" mass="18326">MYFFLVLWLFIFFMGGVACNPSPFFGTVALVLGSVFGAGVLAGLGHTFLSLALVLAYLGGMLVVFAYSVSLSSDLYPEAWGSRPVMEYIAGILLYLVSLFCYVGGWWVFDCEMACVVSSLEGVDVDLEGVILLYSIGGVSFFILGLGLLLTLFVVLDLVRGWQLGAVRVS</sequence>
<feature type="signal peptide" evidence="16">
    <location>
        <begin position="1"/>
        <end position="19"/>
    </location>
</feature>
<reference evidence="17" key="1">
    <citation type="journal article" date="2010" name="BMC Evol. Biol.">
        <title>Mitochondrial genomes of acrodont lizards: timing of gene rearrangements and phylogenetic and biogeographic implications.</title>
        <authorList>
            <person name="Okajima Y."/>
            <person name="Kumazawa Y."/>
        </authorList>
    </citation>
    <scope>NUCLEOTIDE SEQUENCE</scope>
</reference>
<comment type="catalytic activity">
    <reaction evidence="14 15">
        <text>a ubiquinone + NADH + 5 H(+)(in) = a ubiquinol + NAD(+) + 4 H(+)(out)</text>
        <dbReference type="Rhea" id="RHEA:29091"/>
        <dbReference type="Rhea" id="RHEA-COMP:9565"/>
        <dbReference type="Rhea" id="RHEA-COMP:9566"/>
        <dbReference type="ChEBI" id="CHEBI:15378"/>
        <dbReference type="ChEBI" id="CHEBI:16389"/>
        <dbReference type="ChEBI" id="CHEBI:17976"/>
        <dbReference type="ChEBI" id="CHEBI:57540"/>
        <dbReference type="ChEBI" id="CHEBI:57945"/>
        <dbReference type="EC" id="7.1.1.2"/>
    </reaction>
</comment>
<dbReference type="PANTHER" id="PTHR11435">
    <property type="entry name" value="NADH UBIQUINONE OXIDOREDUCTASE SUBUNIT ND6"/>
    <property type="match status" value="1"/>
</dbReference>
<evidence type="ECO:0000256" key="10">
    <source>
        <dbReference type="ARBA" id="ARBA00022989"/>
    </source>
</evidence>
<comment type="function">
    <text evidence="15">Core subunit of the mitochondrial membrane respiratory chain NADH dehydrogenase (Complex I) which catalyzes electron transfer from NADH through the respiratory chain, using ubiquinone as an electron acceptor. Essential for the catalytic activity and assembly of complex I.</text>
</comment>
<proteinExistence type="inferred from homology"/>
<evidence type="ECO:0000256" key="14">
    <source>
        <dbReference type="ARBA" id="ARBA00049551"/>
    </source>
</evidence>
<dbReference type="GO" id="GO:0008137">
    <property type="term" value="F:NADH dehydrogenase (ubiquinone) activity"/>
    <property type="evidence" value="ECO:0007669"/>
    <property type="project" value="UniProtKB-UniRule"/>
</dbReference>